<gene>
    <name evidence="4" type="ORF">E0H58_10935</name>
</gene>
<dbReference type="SUPFAM" id="SSF47413">
    <property type="entry name" value="lambda repressor-like DNA-binding domains"/>
    <property type="match status" value="1"/>
</dbReference>
<keyword evidence="5" id="KW-1185">Reference proteome</keyword>
<dbReference type="InterPro" id="IPR011990">
    <property type="entry name" value="TPR-like_helical_dom_sf"/>
</dbReference>
<dbReference type="SMART" id="SM00530">
    <property type="entry name" value="HTH_XRE"/>
    <property type="match status" value="1"/>
</dbReference>
<dbReference type="PANTHER" id="PTHR47691">
    <property type="entry name" value="REGULATOR-RELATED"/>
    <property type="match status" value="1"/>
</dbReference>
<dbReference type="PROSITE" id="PS50005">
    <property type="entry name" value="TPR"/>
    <property type="match status" value="2"/>
</dbReference>
<dbReference type="InterPro" id="IPR019734">
    <property type="entry name" value="TPR_rpt"/>
</dbReference>
<dbReference type="CDD" id="cd00093">
    <property type="entry name" value="HTH_XRE"/>
    <property type="match status" value="1"/>
</dbReference>
<feature type="repeat" description="TPR" evidence="1">
    <location>
        <begin position="702"/>
        <end position="735"/>
    </location>
</feature>
<evidence type="ECO:0000259" key="3">
    <source>
        <dbReference type="PROSITE" id="PS50943"/>
    </source>
</evidence>
<dbReference type="SUPFAM" id="SSF48452">
    <property type="entry name" value="TPR-like"/>
    <property type="match status" value="2"/>
</dbReference>
<dbReference type="Pfam" id="PF13560">
    <property type="entry name" value="HTH_31"/>
    <property type="match status" value="1"/>
</dbReference>
<sequence length="876" mass="95327">MRSFRPDQLFAWCTHRSQVVDRTFGGHFRTSGSNHACRAPRRLNFDEEAGVTEPGPSTFGELLRGWRERALLTQEELAERAGVDPRTLRRWETGQSARPRGSSLRQVAEVLGLTDNESLEMAAAARGPALPTSDRPHQLPPAPSHFVGREAELAALSEHVADGRAVIAVEGMAGVGKTAFAVEAGRMLAPDFPDGQIFIDLHGFSDRTRPLEPDEALARMLRALGVPGDQFPVDVEERASLFRSLIADRRLLFVYDNVARASQVAPLLPANPACQVLTTSRNTLASLDRGATIRLGTLPQSAAIDLFTRASESLGLPASDLDRLTEVVELCGCLPLALRIAAARLRTRPSWQLAELVLRLQDQRGAVLDRLDDETLGVSAALDLSYAALDEPTRRAYRLTGVIPGPDIDLGAAAALFGTNEVATRSALETLQDLHLLSEGPAGRYSMHDLTRTHAAWYAGSTETAQDRSDALIRLFDHYCAWASAAMDLAHPYTRSRRPDPPYVVKPNWTVDEANGWLDTELPNLLAIAQTAGELEMPRYVVDLAGVVHRRLIMRNLLREAEVLHRSALQAAEELGDRAAVARAHGDLGRVLRRQYDYPAAAAHFARALSLATAEGLTLVEVEAHFGLAATVQYGGSSVDPDEHLARALRLAEDVGDDLGQLESHSTIAHARLSEGAYQSAVTHFDQALAMARRVGYRAREVDALVGRGRADAELGRTAAAVDGFRRAVELSRQEGLPIGELAGMYNLGNAVRRSGDPSAALDSYREVLEVALRIGSENWQYEAHQGLGRASVDLGDGHSAIEHHRQARLLAERSWLRPDLARAEDGLAAAYAVLGDQARARQHWQTALALLEEAGVDHTDDPETSQEAIGEKLRG</sequence>
<feature type="region of interest" description="Disordered" evidence="2">
    <location>
        <begin position="856"/>
        <end position="876"/>
    </location>
</feature>
<dbReference type="PROSITE" id="PS50943">
    <property type="entry name" value="HTH_CROC1"/>
    <property type="match status" value="1"/>
</dbReference>
<protein>
    <submittedName>
        <fullName evidence="4">Helix-turn-helix domain-containing protein</fullName>
    </submittedName>
</protein>
<keyword evidence="1" id="KW-0802">TPR repeat</keyword>
<evidence type="ECO:0000256" key="2">
    <source>
        <dbReference type="SAM" id="MobiDB-lite"/>
    </source>
</evidence>
<name>A0ABY2A6K3_9ACTN</name>
<feature type="domain" description="HTH cro/C1-type" evidence="3">
    <location>
        <begin position="63"/>
        <end position="118"/>
    </location>
</feature>
<dbReference type="Proteomes" id="UP000292385">
    <property type="component" value="Unassembled WGS sequence"/>
</dbReference>
<organism evidence="4 5">
    <name type="scientific">Kribbella speibonae</name>
    <dbReference type="NCBI Taxonomy" id="1572660"/>
    <lineage>
        <taxon>Bacteria</taxon>
        <taxon>Bacillati</taxon>
        <taxon>Actinomycetota</taxon>
        <taxon>Actinomycetes</taxon>
        <taxon>Propionibacteriales</taxon>
        <taxon>Kribbellaceae</taxon>
        <taxon>Kribbella</taxon>
    </lineage>
</organism>
<dbReference type="SUPFAM" id="SSF52540">
    <property type="entry name" value="P-loop containing nucleoside triphosphate hydrolases"/>
    <property type="match status" value="1"/>
</dbReference>
<dbReference type="PANTHER" id="PTHR47691:SF3">
    <property type="entry name" value="HTH-TYPE TRANSCRIPTIONAL REGULATOR RV0890C-RELATED"/>
    <property type="match status" value="1"/>
</dbReference>
<dbReference type="InterPro" id="IPR010982">
    <property type="entry name" value="Lambda_DNA-bd_dom_sf"/>
</dbReference>
<dbReference type="Gene3D" id="1.10.260.40">
    <property type="entry name" value="lambda repressor-like DNA-binding domains"/>
    <property type="match status" value="1"/>
</dbReference>
<dbReference type="InterPro" id="IPR001387">
    <property type="entry name" value="Cro/C1-type_HTH"/>
</dbReference>
<dbReference type="InterPro" id="IPR027417">
    <property type="entry name" value="P-loop_NTPase"/>
</dbReference>
<feature type="repeat" description="TPR" evidence="1">
    <location>
        <begin position="582"/>
        <end position="615"/>
    </location>
</feature>
<comment type="caution">
    <text evidence="4">The sequence shown here is derived from an EMBL/GenBank/DDBJ whole genome shotgun (WGS) entry which is preliminary data.</text>
</comment>
<evidence type="ECO:0000313" key="4">
    <source>
        <dbReference type="EMBL" id="TCC24726.1"/>
    </source>
</evidence>
<reference evidence="4 5" key="1">
    <citation type="submission" date="2019-02" db="EMBL/GenBank/DDBJ databases">
        <title>Kribbella capetownensis sp. nov. and Kribbella speibonae sp. nov., isolated from soil.</title>
        <authorList>
            <person name="Curtis S.M."/>
            <person name="Norton I."/>
            <person name="Everest G.J."/>
            <person name="Meyers P.R."/>
        </authorList>
    </citation>
    <scope>NUCLEOTIDE SEQUENCE [LARGE SCALE GENOMIC DNA]</scope>
    <source>
        <strain evidence="4 5">SK5</strain>
    </source>
</reference>
<dbReference type="Gene3D" id="1.25.40.10">
    <property type="entry name" value="Tetratricopeptide repeat domain"/>
    <property type="match status" value="2"/>
</dbReference>
<dbReference type="SMART" id="SM00028">
    <property type="entry name" value="TPR"/>
    <property type="match status" value="6"/>
</dbReference>
<proteinExistence type="predicted"/>
<accession>A0ABY2A6K3</accession>
<dbReference type="EMBL" id="SJJY01000002">
    <property type="protein sequence ID" value="TCC24726.1"/>
    <property type="molecule type" value="Genomic_DNA"/>
</dbReference>
<dbReference type="PRINTS" id="PR00364">
    <property type="entry name" value="DISEASERSIST"/>
</dbReference>
<evidence type="ECO:0000313" key="5">
    <source>
        <dbReference type="Proteomes" id="UP000292385"/>
    </source>
</evidence>
<evidence type="ECO:0000256" key="1">
    <source>
        <dbReference type="PROSITE-ProRule" id="PRU00339"/>
    </source>
</evidence>
<dbReference type="Gene3D" id="3.40.50.300">
    <property type="entry name" value="P-loop containing nucleotide triphosphate hydrolases"/>
    <property type="match status" value="1"/>
</dbReference>